<gene>
    <name evidence="2" type="ORF">HMPREF9372_3819</name>
</gene>
<name>F9DYD8_9BACL</name>
<proteinExistence type="predicted"/>
<feature type="transmembrane region" description="Helical" evidence="1">
    <location>
        <begin position="12"/>
        <end position="32"/>
    </location>
</feature>
<dbReference type="EMBL" id="AFPZ01000156">
    <property type="protein sequence ID" value="EGQ18098.1"/>
    <property type="molecule type" value="Genomic_DNA"/>
</dbReference>
<keyword evidence="1" id="KW-0472">Membrane</keyword>
<keyword evidence="1" id="KW-0812">Transmembrane</keyword>
<keyword evidence="1" id="KW-1133">Transmembrane helix</keyword>
<protein>
    <submittedName>
        <fullName evidence="2">Uncharacterized protein</fullName>
    </submittedName>
</protein>
<accession>F9DYD8</accession>
<sequence length="47" mass="5352">MKKDYNTDEHLTGARIAFNLALFLLISLTDLVGNFSKTFFLKINGLF</sequence>
<organism evidence="2 3">
    <name type="scientific">Sporosarcina newyorkensis 2681</name>
    <dbReference type="NCBI Taxonomy" id="1027292"/>
    <lineage>
        <taxon>Bacteria</taxon>
        <taxon>Bacillati</taxon>
        <taxon>Bacillota</taxon>
        <taxon>Bacilli</taxon>
        <taxon>Bacillales</taxon>
        <taxon>Caryophanaceae</taxon>
        <taxon>Sporosarcina</taxon>
    </lineage>
</organism>
<evidence type="ECO:0000313" key="2">
    <source>
        <dbReference type="EMBL" id="EGQ18098.1"/>
    </source>
</evidence>
<evidence type="ECO:0000313" key="3">
    <source>
        <dbReference type="Proteomes" id="UP000005316"/>
    </source>
</evidence>
<evidence type="ECO:0000256" key="1">
    <source>
        <dbReference type="SAM" id="Phobius"/>
    </source>
</evidence>
<comment type="caution">
    <text evidence="2">The sequence shown here is derived from an EMBL/GenBank/DDBJ whole genome shotgun (WGS) entry which is preliminary data.</text>
</comment>
<dbReference type="HOGENOM" id="CLU_3173378_0_0_9"/>
<dbReference type="Proteomes" id="UP000005316">
    <property type="component" value="Unassembled WGS sequence"/>
</dbReference>
<dbReference type="AlphaFoldDB" id="F9DYD8"/>
<reference evidence="2 3" key="1">
    <citation type="submission" date="2011-04" db="EMBL/GenBank/DDBJ databases">
        <authorList>
            <person name="Muzny D."/>
            <person name="Qin X."/>
            <person name="Deng J."/>
            <person name="Jiang H."/>
            <person name="Liu Y."/>
            <person name="Qu J."/>
            <person name="Song X.-Z."/>
            <person name="Zhang L."/>
            <person name="Thornton R."/>
            <person name="Coyle M."/>
            <person name="Francisco L."/>
            <person name="Jackson L."/>
            <person name="Javaid M."/>
            <person name="Korchina V."/>
            <person name="Kovar C."/>
            <person name="Mata R."/>
            <person name="Mathew T."/>
            <person name="Ngo R."/>
            <person name="Nguyen L."/>
            <person name="Nguyen N."/>
            <person name="Okwuonu G."/>
            <person name="Ongeri F."/>
            <person name="Pham C."/>
            <person name="Simmons D."/>
            <person name="Wilczek-Boney K."/>
            <person name="Hale W."/>
            <person name="Jakkamsetti A."/>
            <person name="Pham P."/>
            <person name="Ruth R."/>
            <person name="San Lucas F."/>
            <person name="Warren J."/>
            <person name="Zhang J."/>
            <person name="Zhao Z."/>
            <person name="Zhou C."/>
            <person name="Zhu D."/>
            <person name="Lee S."/>
            <person name="Bess C."/>
            <person name="Blankenburg K."/>
            <person name="Forbes L."/>
            <person name="Fu Q."/>
            <person name="Gubbala S."/>
            <person name="Hirani K."/>
            <person name="Jayaseelan J.C."/>
            <person name="Lara F."/>
            <person name="Munidasa M."/>
            <person name="Palculict T."/>
            <person name="Patil S."/>
            <person name="Pu L.-L."/>
            <person name="Saada N."/>
            <person name="Tang L."/>
            <person name="Weissenberger G."/>
            <person name="Zhu Y."/>
            <person name="Hemphill L."/>
            <person name="Shang Y."/>
            <person name="Youmans B."/>
            <person name="Ayvaz T."/>
            <person name="Ross M."/>
            <person name="Santibanez J."/>
            <person name="Aqrawi P."/>
            <person name="Gross S."/>
            <person name="Joshi V."/>
            <person name="Fowler G."/>
            <person name="Nazareth L."/>
            <person name="Reid J."/>
            <person name="Worley K."/>
            <person name="Petrosino J."/>
            <person name="Highlander S."/>
            <person name="Gibbs R."/>
        </authorList>
    </citation>
    <scope>NUCLEOTIDE SEQUENCE [LARGE SCALE GENOMIC DNA]</scope>
    <source>
        <strain evidence="2 3">2681</strain>
    </source>
</reference>